<evidence type="ECO:0000256" key="1">
    <source>
        <dbReference type="SAM" id="Phobius"/>
    </source>
</evidence>
<proteinExistence type="predicted"/>
<dbReference type="PANTHER" id="PTHR12697:SF5">
    <property type="entry name" value="DEOXYHYPUSINE HYDROXYLASE"/>
    <property type="match status" value="1"/>
</dbReference>
<dbReference type="PANTHER" id="PTHR12697">
    <property type="entry name" value="PBS LYASE HEAT-LIKE PROTEIN"/>
    <property type="match status" value="1"/>
</dbReference>
<accession>A0ABP7SGG7</accession>
<keyword evidence="1" id="KW-1133">Transmembrane helix</keyword>
<keyword evidence="3" id="KW-1185">Reference proteome</keyword>
<feature type="transmembrane region" description="Helical" evidence="1">
    <location>
        <begin position="12"/>
        <end position="31"/>
    </location>
</feature>
<dbReference type="InterPro" id="IPR011989">
    <property type="entry name" value="ARM-like"/>
</dbReference>
<dbReference type="SMART" id="SM00567">
    <property type="entry name" value="EZ_HEAT"/>
    <property type="match status" value="5"/>
</dbReference>
<dbReference type="EMBL" id="BAABBQ010000001">
    <property type="protein sequence ID" value="GAA4011443.1"/>
    <property type="molecule type" value="Genomic_DNA"/>
</dbReference>
<dbReference type="InterPro" id="IPR016024">
    <property type="entry name" value="ARM-type_fold"/>
</dbReference>
<sequence length="345" mass="37770">MITLYDLWTLSLSMALLALAIMAGLILGRAVSARRAKALKAHREAWLPRLLDGATDAEFADLPHRPELLVQLASELITLVRGEEREQFVATATRLGVADTLRRRLNRGSNRDRIVAAETLAFFPDDRSTDALDQALDDKSPDVRLTAALALASSGRAPPLAHLVERLRLGTQETSMLNVTLVAEIARDRPEEVTQLLMDDATPSPLKAAAIDALSGSGDYRLVPLVVRLALEADDEAPELPRYLRALGELQHPAARPAILRGLASRTWFVRAAAAEASGRVGLVETVDTLLRLLDDPDWWVRYRAGEALARLGRPGRDMLHEMSCLGSVRAREAARLTLVEQAAR</sequence>
<dbReference type="Pfam" id="PF13646">
    <property type="entry name" value="HEAT_2"/>
    <property type="match status" value="2"/>
</dbReference>
<comment type="caution">
    <text evidence="2">The sequence shown here is derived from an EMBL/GenBank/DDBJ whole genome shotgun (WGS) entry which is preliminary data.</text>
</comment>
<dbReference type="SUPFAM" id="SSF48371">
    <property type="entry name" value="ARM repeat"/>
    <property type="match status" value="1"/>
</dbReference>
<protein>
    <submittedName>
        <fullName evidence="2">HEAT repeat domain-containing protein</fullName>
    </submittedName>
</protein>
<dbReference type="Gene3D" id="1.25.10.10">
    <property type="entry name" value="Leucine-rich Repeat Variant"/>
    <property type="match status" value="2"/>
</dbReference>
<reference evidence="3" key="1">
    <citation type="journal article" date="2019" name="Int. J. Syst. Evol. Microbiol.">
        <title>The Global Catalogue of Microorganisms (GCM) 10K type strain sequencing project: providing services to taxonomists for standard genome sequencing and annotation.</title>
        <authorList>
            <consortium name="The Broad Institute Genomics Platform"/>
            <consortium name="The Broad Institute Genome Sequencing Center for Infectious Disease"/>
            <person name="Wu L."/>
            <person name="Ma J."/>
        </authorList>
    </citation>
    <scope>NUCLEOTIDE SEQUENCE [LARGE SCALE GENOMIC DNA]</scope>
    <source>
        <strain evidence="3">JCM 17563</strain>
    </source>
</reference>
<organism evidence="2 3">
    <name type="scientific">Sphingomonas swuensis</name>
    <dbReference type="NCBI Taxonomy" id="977800"/>
    <lineage>
        <taxon>Bacteria</taxon>
        <taxon>Pseudomonadati</taxon>
        <taxon>Pseudomonadota</taxon>
        <taxon>Alphaproteobacteria</taxon>
        <taxon>Sphingomonadales</taxon>
        <taxon>Sphingomonadaceae</taxon>
        <taxon>Sphingomonas</taxon>
    </lineage>
</organism>
<evidence type="ECO:0000313" key="2">
    <source>
        <dbReference type="EMBL" id="GAA4011443.1"/>
    </source>
</evidence>
<dbReference type="Proteomes" id="UP001500235">
    <property type="component" value="Unassembled WGS sequence"/>
</dbReference>
<name>A0ABP7SGG7_9SPHN</name>
<dbReference type="RefSeq" id="WP_344705937.1">
    <property type="nucleotide sequence ID" value="NZ_BAABBQ010000001.1"/>
</dbReference>
<keyword evidence="1" id="KW-0812">Transmembrane</keyword>
<gene>
    <name evidence="2" type="ORF">GCM10022280_06290</name>
</gene>
<evidence type="ECO:0000313" key="3">
    <source>
        <dbReference type="Proteomes" id="UP001500235"/>
    </source>
</evidence>
<dbReference type="InterPro" id="IPR004155">
    <property type="entry name" value="PBS_lyase_HEAT"/>
</dbReference>
<keyword evidence="1" id="KW-0472">Membrane</keyword>